<reference evidence="1" key="1">
    <citation type="submission" date="2021-06" db="EMBL/GenBank/DDBJ databases">
        <title>Comparative genomics, transcriptomics and evolutionary studies reveal genomic signatures of adaptation to plant cell wall in hemibiotrophic fungi.</title>
        <authorList>
            <consortium name="DOE Joint Genome Institute"/>
            <person name="Baroncelli R."/>
            <person name="Diaz J.F."/>
            <person name="Benocci T."/>
            <person name="Peng M."/>
            <person name="Battaglia E."/>
            <person name="Haridas S."/>
            <person name="Andreopoulos W."/>
            <person name="Labutti K."/>
            <person name="Pangilinan J."/>
            <person name="Floch G.L."/>
            <person name="Makela M.R."/>
            <person name="Henrissat B."/>
            <person name="Grigoriev I.V."/>
            <person name="Crouch J.A."/>
            <person name="De Vries R.P."/>
            <person name="Sukno S.A."/>
            <person name="Thon M.R."/>
        </authorList>
    </citation>
    <scope>NUCLEOTIDE SEQUENCE</scope>
    <source>
        <strain evidence="1">CBS 125086</strain>
    </source>
</reference>
<comment type="caution">
    <text evidence="1">The sequence shown here is derived from an EMBL/GenBank/DDBJ whole genome shotgun (WGS) entry which is preliminary data.</text>
</comment>
<sequence length="188" mass="20875">MRLGVDCILTSSRPLQSLGDTSNPVGAFATGRDLRDAVVIRTYLPYGRWGGLVGEMPALALACSLLRDNKLLMPCQRCASADTNTCIRLPILQHTRMHSLQRPCGYHLWRGRGHRRLGPRYRGKTGFNGISQPDPPTGFWYPTKQRQDSFAHMAIRRASSITSLRATALASSRAVSLKREAHLLLLHA</sequence>
<proteinExistence type="predicted"/>
<evidence type="ECO:0000313" key="2">
    <source>
        <dbReference type="Proteomes" id="UP001230504"/>
    </source>
</evidence>
<gene>
    <name evidence="1" type="ORF">LY79DRAFT_548684</name>
</gene>
<dbReference type="RefSeq" id="XP_060415985.1">
    <property type="nucleotide sequence ID" value="XM_060557418.1"/>
</dbReference>
<accession>A0AAD8Q466</accession>
<name>A0AAD8Q466_9PEZI</name>
<protein>
    <submittedName>
        <fullName evidence="1">Uncharacterized protein</fullName>
    </submittedName>
</protein>
<dbReference type="EMBL" id="JAHLJV010000018">
    <property type="protein sequence ID" value="KAK1594866.1"/>
    <property type="molecule type" value="Genomic_DNA"/>
</dbReference>
<dbReference type="Proteomes" id="UP001230504">
    <property type="component" value="Unassembled WGS sequence"/>
</dbReference>
<dbReference type="GeneID" id="85441658"/>
<keyword evidence="2" id="KW-1185">Reference proteome</keyword>
<evidence type="ECO:0000313" key="1">
    <source>
        <dbReference type="EMBL" id="KAK1594866.1"/>
    </source>
</evidence>
<organism evidence="1 2">
    <name type="scientific">Colletotrichum navitas</name>
    <dbReference type="NCBI Taxonomy" id="681940"/>
    <lineage>
        <taxon>Eukaryota</taxon>
        <taxon>Fungi</taxon>
        <taxon>Dikarya</taxon>
        <taxon>Ascomycota</taxon>
        <taxon>Pezizomycotina</taxon>
        <taxon>Sordariomycetes</taxon>
        <taxon>Hypocreomycetidae</taxon>
        <taxon>Glomerellales</taxon>
        <taxon>Glomerellaceae</taxon>
        <taxon>Colletotrichum</taxon>
        <taxon>Colletotrichum graminicola species complex</taxon>
    </lineage>
</organism>
<dbReference type="AlphaFoldDB" id="A0AAD8Q466"/>